<dbReference type="RefSeq" id="WP_207703730.1">
    <property type="nucleotide sequence ID" value="NZ_JAFREL020000001.1"/>
</dbReference>
<dbReference type="Gene3D" id="3.80.10.10">
    <property type="entry name" value="Ribonuclease Inhibitor"/>
    <property type="match status" value="2"/>
</dbReference>
<feature type="region of interest" description="Disordered" evidence="3">
    <location>
        <begin position="844"/>
        <end position="865"/>
    </location>
</feature>
<feature type="signal peptide" evidence="4">
    <location>
        <begin position="1"/>
        <end position="29"/>
    </location>
</feature>
<feature type="domain" description="WxL" evidence="5">
    <location>
        <begin position="740"/>
        <end position="927"/>
    </location>
</feature>
<feature type="region of interest" description="Disordered" evidence="3">
    <location>
        <begin position="65"/>
        <end position="115"/>
    </location>
</feature>
<evidence type="ECO:0000256" key="2">
    <source>
        <dbReference type="ARBA" id="ARBA00022737"/>
    </source>
</evidence>
<accession>A0ABV0EK56</accession>
<keyword evidence="4" id="KW-0732">Signal</keyword>
<dbReference type="InterPro" id="IPR027994">
    <property type="entry name" value="WxL_dom"/>
</dbReference>
<proteinExistence type="predicted"/>
<evidence type="ECO:0000256" key="3">
    <source>
        <dbReference type="SAM" id="MobiDB-lite"/>
    </source>
</evidence>
<gene>
    <name evidence="6" type="ORF">JZO67_000959</name>
</gene>
<evidence type="ECO:0000313" key="7">
    <source>
        <dbReference type="Proteomes" id="UP000664357"/>
    </source>
</evidence>
<reference evidence="6 7" key="1">
    <citation type="submission" date="2021-03" db="EMBL/GenBank/DDBJ databases">
        <authorList>
            <person name="Gilmore M.S."/>
            <person name="Schwartzman J."/>
            <person name="Van Tyne D."/>
            <person name="Martin M."/>
            <person name="Earl A.M."/>
            <person name="Manson A.L."/>
            <person name="Straub T."/>
            <person name="Salamzade R."/>
            <person name="Saavedra J."/>
            <person name="Lebreton F."/>
            <person name="Prichula J."/>
            <person name="Schaufler K."/>
            <person name="Gaca A."/>
            <person name="Sgardioli B."/>
            <person name="Wagenaar J."/>
            <person name="Strong T."/>
        </authorList>
    </citation>
    <scope>NUCLEOTIDE SEQUENCE [LARGE SCALE GENOMIC DNA]</scope>
    <source>
        <strain evidence="6 7">665A</strain>
    </source>
</reference>
<evidence type="ECO:0000256" key="4">
    <source>
        <dbReference type="SAM" id="SignalP"/>
    </source>
</evidence>
<evidence type="ECO:0000256" key="1">
    <source>
        <dbReference type="ARBA" id="ARBA00022614"/>
    </source>
</evidence>
<evidence type="ECO:0000259" key="5">
    <source>
        <dbReference type="Pfam" id="PF13731"/>
    </source>
</evidence>
<dbReference type="Pfam" id="PF13731">
    <property type="entry name" value="WxL"/>
    <property type="match status" value="1"/>
</dbReference>
<dbReference type="Proteomes" id="UP000664357">
    <property type="component" value="Unassembled WGS sequence"/>
</dbReference>
<dbReference type="SUPFAM" id="SSF52075">
    <property type="entry name" value="Outer arm dynein light chain 1"/>
    <property type="match status" value="1"/>
</dbReference>
<feature type="compositionally biased region" description="Polar residues" evidence="3">
    <location>
        <begin position="95"/>
        <end position="111"/>
    </location>
</feature>
<dbReference type="EMBL" id="JAFREL020000001">
    <property type="protein sequence ID" value="MEO1769020.1"/>
    <property type="molecule type" value="Genomic_DNA"/>
</dbReference>
<reference evidence="6 7" key="2">
    <citation type="submission" date="2024-02" db="EMBL/GenBank/DDBJ databases">
        <title>The Genome Sequence of Enterococcus sp. DIV0159.</title>
        <authorList>
            <person name="Earl A."/>
            <person name="Manson A."/>
            <person name="Gilmore M."/>
            <person name="Sanders J."/>
            <person name="Shea T."/>
            <person name="Howe W."/>
            <person name="Livny J."/>
            <person name="Cuomo C."/>
            <person name="Neafsey D."/>
            <person name="Birren B."/>
        </authorList>
    </citation>
    <scope>NUCLEOTIDE SEQUENCE [LARGE SCALE GENOMIC DNA]</scope>
    <source>
        <strain evidence="6 7">665A</strain>
    </source>
</reference>
<evidence type="ECO:0000313" key="6">
    <source>
        <dbReference type="EMBL" id="MEO1769020.1"/>
    </source>
</evidence>
<dbReference type="SUPFAM" id="SSF52058">
    <property type="entry name" value="L domain-like"/>
    <property type="match status" value="1"/>
</dbReference>
<dbReference type="PANTHER" id="PTHR47566">
    <property type="match status" value="1"/>
</dbReference>
<name>A0ABV0EK56_9ENTE</name>
<keyword evidence="1" id="KW-0433">Leucine-rich repeat</keyword>
<keyword evidence="7" id="KW-1185">Reference proteome</keyword>
<organism evidence="6 7">
    <name type="scientific">Candidatus Enterococcus ferrettii</name>
    <dbReference type="NCBI Taxonomy" id="2815324"/>
    <lineage>
        <taxon>Bacteria</taxon>
        <taxon>Bacillati</taxon>
        <taxon>Bacillota</taxon>
        <taxon>Bacilli</taxon>
        <taxon>Lactobacillales</taxon>
        <taxon>Enterococcaceae</taxon>
        <taxon>Enterococcus</taxon>
    </lineage>
</organism>
<protein>
    <recommendedName>
        <fullName evidence="5">WxL domain-containing protein</fullName>
    </recommendedName>
</protein>
<feature type="chain" id="PRO_5045059278" description="WxL domain-containing protein" evidence="4">
    <location>
        <begin position="30"/>
        <end position="927"/>
    </location>
</feature>
<dbReference type="PANTHER" id="PTHR47566:SF1">
    <property type="entry name" value="PROTEIN NUD1"/>
    <property type="match status" value="1"/>
</dbReference>
<dbReference type="InterPro" id="IPR032675">
    <property type="entry name" value="LRR_dom_sf"/>
</dbReference>
<comment type="caution">
    <text evidence="6">The sequence shown here is derived from an EMBL/GenBank/DDBJ whole genome shotgun (WGS) entry which is preliminary data.</text>
</comment>
<keyword evidence="2" id="KW-0677">Repeat</keyword>
<dbReference type="InterPro" id="IPR052574">
    <property type="entry name" value="CDIRP"/>
</dbReference>
<sequence>MTKQQQKIRSIFCALLVTVQLFSASPVIAETVQDVPVGEPTISSKAEDPLKEYKEKAQNYALVVESMGSQDVPEKTSESETPPEEGNNKADESPTPASDSSGKQSEITNQRIEPRGGIVPFAETPLVEGVPGDPFPYDIDKNFANVIRMYSYAPPNPMTVEFMESLTAMTFLGYKNLTSLKGIEYATNLTNLSVNNNKLTELDLSNNTALKFLNCSYNQLNELNITGVNSLQSLTCQYNQLSELDVSSKSELTNLDCSVNKISNLNVSTASLLKTFSCWDNKLSDLDVSNKTDLTNLNCHTNQISNLNLTGANSLQILSCKSNKLTELDLSSKSALTSISCGYNTLSNLDVSAASLLFSLLCENNKLSELDVSSNPALSNLYCQNNQLSKLNLTGANSLTQLICYENKLTELDASSKPALNWLACYNNELSNLNVSGDSLLQTFLCYNNKLSELDFSSNTSLTNLQFMNNQLSEIDVSNNASLAFLMCSNNRISDIRSANGLTALKYLDASNQKLTVPVPPVSSSGDATVDILKTTAQTGLTSTNGTIVPAPTSILPNASNGDLIELTGVTRYSLSEKSLNFDYAPTALQEGAGSYNRKMFSGIITFGTVSELKNELQVSPSKVKNGEELTWTWTITSLTQKKAEDIKATFTLPNYVTGDISDIVVTKGLSSVSGDMNHLNGTTNLGDLEQGESIVITFKSIGRGTAEEWVEAIGRVDWSDDTPSSPGFNEAKQSYKILDDEQQDLPKDNDDMGILSAPLRFYFGIQSVSSSIATHHLNAQNYQTNTNVVTDGFYTRIKDDQVISTGWKLTASLSDFKDSVGRAMPNGTGTSLKLDNLSIEHVTDRDTPQEAIDPSPSGTPTTVQTNETLITGQTAKTLVSAQVGEGQGTWQLRMPFDDISLILPAGAGKGSREYTAKLTWSLDNTP</sequence>